<dbReference type="SMART" id="SM00382">
    <property type="entry name" value="AAA"/>
    <property type="match status" value="1"/>
</dbReference>
<dbReference type="GO" id="GO:0051598">
    <property type="term" value="P:meiotic recombination checkpoint signaling"/>
    <property type="evidence" value="ECO:0007669"/>
    <property type="project" value="TreeGrafter"/>
</dbReference>
<protein>
    <submittedName>
        <fullName evidence="6">ATPase, AAA family</fullName>
    </submittedName>
</protein>
<evidence type="ECO:0000256" key="4">
    <source>
        <dbReference type="ARBA" id="ARBA00023254"/>
    </source>
</evidence>
<dbReference type="Proteomes" id="UP000242913">
    <property type="component" value="Unassembled WGS sequence"/>
</dbReference>
<dbReference type="GO" id="GO:0016887">
    <property type="term" value="F:ATP hydrolysis activity"/>
    <property type="evidence" value="ECO:0007669"/>
    <property type="project" value="InterPro"/>
</dbReference>
<dbReference type="GO" id="GO:0005634">
    <property type="term" value="C:nucleus"/>
    <property type="evidence" value="ECO:0007669"/>
    <property type="project" value="TreeGrafter"/>
</dbReference>
<dbReference type="Pfam" id="PF00004">
    <property type="entry name" value="AAA"/>
    <property type="match status" value="1"/>
</dbReference>
<evidence type="ECO:0000259" key="5">
    <source>
        <dbReference type="SMART" id="SM00382"/>
    </source>
</evidence>
<dbReference type="GO" id="GO:0005694">
    <property type="term" value="C:chromosome"/>
    <property type="evidence" value="ECO:0007669"/>
    <property type="project" value="TreeGrafter"/>
</dbReference>
<evidence type="ECO:0000256" key="2">
    <source>
        <dbReference type="ARBA" id="ARBA00022741"/>
    </source>
</evidence>
<name>A0A238BHX4_9BILA</name>
<dbReference type="InterPro" id="IPR044539">
    <property type="entry name" value="Pch2-like"/>
</dbReference>
<accession>A0A238BHX4</accession>
<dbReference type="Gene3D" id="3.40.50.300">
    <property type="entry name" value="P-loop containing nucleotide triphosphate hydrolases"/>
    <property type="match status" value="1"/>
</dbReference>
<dbReference type="InterPro" id="IPR003959">
    <property type="entry name" value="ATPase_AAA_core"/>
</dbReference>
<organism evidence="6 7">
    <name type="scientific">Onchocerca flexuosa</name>
    <dbReference type="NCBI Taxonomy" id="387005"/>
    <lineage>
        <taxon>Eukaryota</taxon>
        <taxon>Metazoa</taxon>
        <taxon>Ecdysozoa</taxon>
        <taxon>Nematoda</taxon>
        <taxon>Chromadorea</taxon>
        <taxon>Rhabditida</taxon>
        <taxon>Spirurina</taxon>
        <taxon>Spiruromorpha</taxon>
        <taxon>Filarioidea</taxon>
        <taxon>Onchocercidae</taxon>
        <taxon>Onchocerca</taxon>
    </lineage>
</organism>
<gene>
    <name evidence="6" type="ORF">X798_08207</name>
</gene>
<proteinExistence type="inferred from homology"/>
<keyword evidence="3" id="KW-0067">ATP-binding</keyword>
<dbReference type="InterPro" id="IPR003593">
    <property type="entry name" value="AAA+_ATPase"/>
</dbReference>
<evidence type="ECO:0000256" key="3">
    <source>
        <dbReference type="ARBA" id="ARBA00022840"/>
    </source>
</evidence>
<keyword evidence="4" id="KW-0469">Meiosis</keyword>
<reference evidence="6 7" key="1">
    <citation type="submission" date="2015-12" db="EMBL/GenBank/DDBJ databases">
        <title>Draft genome of the nematode, Onchocerca flexuosa.</title>
        <authorList>
            <person name="Mitreva M."/>
        </authorList>
    </citation>
    <scope>NUCLEOTIDE SEQUENCE [LARGE SCALE GENOMIC DNA]</scope>
    <source>
        <strain evidence="6">Red Deer</strain>
    </source>
</reference>
<dbReference type="EMBL" id="KZ271574">
    <property type="protein sequence ID" value="OZC04842.1"/>
    <property type="molecule type" value="Genomic_DNA"/>
</dbReference>
<dbReference type="GO" id="GO:0007131">
    <property type="term" value="P:reciprocal meiotic recombination"/>
    <property type="evidence" value="ECO:0007669"/>
    <property type="project" value="TreeGrafter"/>
</dbReference>
<dbReference type="GO" id="GO:0005524">
    <property type="term" value="F:ATP binding"/>
    <property type="evidence" value="ECO:0007669"/>
    <property type="project" value="UniProtKB-KW"/>
</dbReference>
<comment type="similarity">
    <text evidence="1">Belongs to the AAA ATPase family. PCH2 subfamily.</text>
</comment>
<dbReference type="PANTHER" id="PTHR45991">
    <property type="entry name" value="PACHYTENE CHECKPOINT PROTEIN 2"/>
    <property type="match status" value="1"/>
</dbReference>
<keyword evidence="7" id="KW-1185">Reference proteome</keyword>
<dbReference type="InterPro" id="IPR027417">
    <property type="entry name" value="P-loop_NTPase"/>
</dbReference>
<dbReference type="InterPro" id="IPR054330">
    <property type="entry name" value="Pch2-like_N"/>
</dbReference>
<dbReference type="SUPFAM" id="SSF52540">
    <property type="entry name" value="P-loop containing nucleoside triphosphate hydrolases"/>
    <property type="match status" value="1"/>
</dbReference>
<evidence type="ECO:0000313" key="6">
    <source>
        <dbReference type="EMBL" id="OZC04842.1"/>
    </source>
</evidence>
<feature type="domain" description="AAA+ ATPase" evidence="5">
    <location>
        <begin position="194"/>
        <end position="326"/>
    </location>
</feature>
<dbReference type="InterPro" id="IPR058249">
    <property type="entry name" value="Pch2_C"/>
</dbReference>
<sequence length="438" mass="49030">MESVRKNLIDKFSASVRAMLSGSFPEKQQAIAASNLSFHAEIRLNPTVAKKDVEKLLPEIYEALLSTKNVPNGRSIILQSDKEFSKMIDSAVIFCSYIPEGEYLTISDASLTLANVHLYKLLNRNAQTLEARVGEHGSELDTAGSLLWELPCCEFDGIWENLIFDDPIKDELLSYAYALVRLSEKNANSTVLRVNRLILLHGPPGTGKTSLCKALAQKLSIRFSQKYKRIYFVEINSHGLFSKFFSESGKLIQNMFGQIEELAEDPKAFVFVLIDEVESLTIARSALLNRNEPTDAIRAVNAVLTQSLDEAFTDRTDLSRLVGYPSANAVYSIFRSCIQEMQRIGIVEPGPWFSKQYVSDRYCEKLMQLSRRASGLSGRCLRQLLVIGYSKLPMDQLSIDQCLLVLEKALAEKLSENMRCLSSGSNIKKKITNASNVI</sequence>
<evidence type="ECO:0000256" key="1">
    <source>
        <dbReference type="ARBA" id="ARBA00007271"/>
    </source>
</evidence>
<dbReference type="PANTHER" id="PTHR45991:SF1">
    <property type="entry name" value="PACHYTENE CHECKPOINT PROTEIN 2 HOMOLOG"/>
    <property type="match status" value="1"/>
</dbReference>
<dbReference type="Pfam" id="PF22107">
    <property type="entry name" value="Pch2_N"/>
    <property type="match status" value="1"/>
</dbReference>
<keyword evidence="2" id="KW-0547">Nucleotide-binding</keyword>
<dbReference type="AlphaFoldDB" id="A0A238BHX4"/>
<dbReference type="OrthoDB" id="10042665at2759"/>
<dbReference type="Pfam" id="PF23242">
    <property type="entry name" value="AAA_lid_TRIP13_C"/>
    <property type="match status" value="1"/>
</dbReference>
<evidence type="ECO:0000313" key="7">
    <source>
        <dbReference type="Proteomes" id="UP000242913"/>
    </source>
</evidence>